<dbReference type="InterPro" id="IPR005501">
    <property type="entry name" value="LamB/YcsF/PxpA-like"/>
</dbReference>
<comment type="function">
    <text evidence="1">Catalyzes the cleavage of 5-oxoproline to form L-glutamate coupled to the hydrolysis of ATP to ADP and inorganic phosphate.</text>
</comment>
<proteinExistence type="inferred from homology"/>
<dbReference type="SUPFAM" id="SSF88713">
    <property type="entry name" value="Glycoside hydrolase/deacetylase"/>
    <property type="match status" value="1"/>
</dbReference>
<reference evidence="2 3" key="1">
    <citation type="submission" date="2018-12" db="EMBL/GenBank/DDBJ databases">
        <authorList>
            <person name="Yu L."/>
        </authorList>
    </citation>
    <scope>NUCLEOTIDE SEQUENCE [LARGE SCALE GENOMIC DNA]</scope>
    <source>
        <strain evidence="2 3">S5H2222</strain>
    </source>
</reference>
<dbReference type="RefSeq" id="WP_126293757.1">
    <property type="nucleotide sequence ID" value="NZ_CP155468.1"/>
</dbReference>
<dbReference type="HAMAP" id="MF_00691">
    <property type="entry name" value="PxpA"/>
    <property type="match status" value="1"/>
</dbReference>
<dbReference type="EC" id="3.5.2.9" evidence="1"/>
<dbReference type="NCBIfam" id="NF003816">
    <property type="entry name" value="PRK05406.1-5"/>
    <property type="match status" value="1"/>
</dbReference>
<sequence length="254" mass="27817">MNKQLTIDLNCDLGESFGIYKIGNDKEMMKYVSSVNIACGFHAGDPSVIRKTVNLALEANVAVGAHPGYPDLQGFGRRNINYTPEEIFDLTLYQIGALKTLVEVEGSKLHHVKPHGALYNMAAKSEEIANAIVQAILKVDEELILYGLSNSYLISEAKKLGLRVANEGFVDRTYNENGQLTPRTHQNAVITDEEASLKQVIKMISEKKVIATSGKEINIEVDTLCIHGDGAKAVEFAQNVSSILKGNNIEIKTI</sequence>
<dbReference type="GO" id="GO:0017168">
    <property type="term" value="F:5-oxoprolinase (ATP-hydrolyzing) activity"/>
    <property type="evidence" value="ECO:0007669"/>
    <property type="project" value="UniProtKB-UniRule"/>
</dbReference>
<dbReference type="GO" id="GO:0005975">
    <property type="term" value="P:carbohydrate metabolic process"/>
    <property type="evidence" value="ECO:0007669"/>
    <property type="project" value="InterPro"/>
</dbReference>
<keyword evidence="1" id="KW-0547">Nucleotide-binding</keyword>
<dbReference type="GO" id="GO:0005524">
    <property type="term" value="F:ATP binding"/>
    <property type="evidence" value="ECO:0007669"/>
    <property type="project" value="UniProtKB-UniRule"/>
</dbReference>
<evidence type="ECO:0000313" key="2">
    <source>
        <dbReference type="EMBL" id="RTQ93886.1"/>
    </source>
</evidence>
<dbReference type="PANTHER" id="PTHR30292:SF0">
    <property type="entry name" value="5-OXOPROLINASE SUBUNIT A"/>
    <property type="match status" value="1"/>
</dbReference>
<dbReference type="AlphaFoldDB" id="A0A431UTD6"/>
<dbReference type="Pfam" id="PF03746">
    <property type="entry name" value="LamB_YcsF"/>
    <property type="match status" value="1"/>
</dbReference>
<name>A0A431UTD6_9BACI</name>
<dbReference type="PANTHER" id="PTHR30292">
    <property type="entry name" value="UNCHARACTERIZED PROTEIN YBGL-RELATED"/>
    <property type="match status" value="1"/>
</dbReference>
<dbReference type="NCBIfam" id="NF003814">
    <property type="entry name" value="PRK05406.1-3"/>
    <property type="match status" value="1"/>
</dbReference>
<protein>
    <recommendedName>
        <fullName evidence="1">5-oxoprolinase subunit A</fullName>
        <shortName evidence="1">5-OPase subunit A</shortName>
        <ecNumber evidence="1">3.5.2.9</ecNumber>
    </recommendedName>
    <alternativeName>
        <fullName evidence="1">5-oxoprolinase (ATP-hydrolyzing) subunit A</fullName>
    </alternativeName>
</protein>
<accession>A0A431UTD6</accession>
<keyword evidence="1" id="KW-0067">ATP-binding</keyword>
<dbReference type="CDD" id="cd10787">
    <property type="entry name" value="LamB_YcsF_like"/>
    <property type="match status" value="1"/>
</dbReference>
<keyword evidence="3" id="KW-1185">Reference proteome</keyword>
<keyword evidence="1 2" id="KW-0378">Hydrolase</keyword>
<comment type="similarity">
    <text evidence="1">Belongs to the LamB/PxpA family.</text>
</comment>
<dbReference type="Gene3D" id="3.20.20.370">
    <property type="entry name" value="Glycoside hydrolase/deacetylase"/>
    <property type="match status" value="1"/>
</dbReference>
<dbReference type="OrthoDB" id="9773478at2"/>
<comment type="caution">
    <text evidence="2">The sequence shown here is derived from an EMBL/GenBank/DDBJ whole genome shotgun (WGS) entry which is preliminary data.</text>
</comment>
<comment type="subunit">
    <text evidence="1">Forms a complex composed of PxpA, PxpB and PxpC.</text>
</comment>
<comment type="catalytic activity">
    <reaction evidence="1">
        <text>5-oxo-L-proline + ATP + 2 H2O = L-glutamate + ADP + phosphate + H(+)</text>
        <dbReference type="Rhea" id="RHEA:10348"/>
        <dbReference type="ChEBI" id="CHEBI:15377"/>
        <dbReference type="ChEBI" id="CHEBI:15378"/>
        <dbReference type="ChEBI" id="CHEBI:29985"/>
        <dbReference type="ChEBI" id="CHEBI:30616"/>
        <dbReference type="ChEBI" id="CHEBI:43474"/>
        <dbReference type="ChEBI" id="CHEBI:58402"/>
        <dbReference type="ChEBI" id="CHEBI:456216"/>
        <dbReference type="EC" id="3.5.2.9"/>
    </reaction>
</comment>
<gene>
    <name evidence="1 2" type="primary">pxpA</name>
    <name evidence="2" type="ORF">EKG35_07130</name>
</gene>
<organism evidence="2 3">
    <name type="scientific">Lysinibacillus telephonicus</name>
    <dbReference type="NCBI Taxonomy" id="1714840"/>
    <lineage>
        <taxon>Bacteria</taxon>
        <taxon>Bacillati</taxon>
        <taxon>Bacillota</taxon>
        <taxon>Bacilli</taxon>
        <taxon>Bacillales</taxon>
        <taxon>Bacillaceae</taxon>
        <taxon>Lysinibacillus</taxon>
    </lineage>
</organism>
<evidence type="ECO:0000313" key="3">
    <source>
        <dbReference type="Proteomes" id="UP000276349"/>
    </source>
</evidence>
<evidence type="ECO:0000256" key="1">
    <source>
        <dbReference type="HAMAP-Rule" id="MF_00691"/>
    </source>
</evidence>
<dbReference type="InterPro" id="IPR011330">
    <property type="entry name" value="Glyco_hydro/deAcase_b/a-brl"/>
</dbReference>
<dbReference type="Proteomes" id="UP000276349">
    <property type="component" value="Unassembled WGS sequence"/>
</dbReference>
<dbReference type="EMBL" id="RXNR01000015">
    <property type="protein sequence ID" value="RTQ93886.1"/>
    <property type="molecule type" value="Genomic_DNA"/>
</dbReference>